<dbReference type="EMBL" id="JBHFNR010000302">
    <property type="protein sequence ID" value="MFB2898713.1"/>
    <property type="molecule type" value="Genomic_DNA"/>
</dbReference>
<organism evidence="1 2">
    <name type="scientific">Floridaenema flaviceps BLCC-F50</name>
    <dbReference type="NCBI Taxonomy" id="3153642"/>
    <lineage>
        <taxon>Bacteria</taxon>
        <taxon>Bacillati</taxon>
        <taxon>Cyanobacteriota</taxon>
        <taxon>Cyanophyceae</taxon>
        <taxon>Oscillatoriophycideae</taxon>
        <taxon>Aerosakkonematales</taxon>
        <taxon>Aerosakkonemataceae</taxon>
        <taxon>Floridanema</taxon>
        <taxon>Floridanema flaviceps</taxon>
    </lineage>
</organism>
<dbReference type="InterPro" id="IPR014964">
    <property type="entry name" value="DUF1830"/>
</dbReference>
<proteinExistence type="predicted"/>
<name>A0ABV4Y5J3_9CYAN</name>
<comment type="caution">
    <text evidence="1">The sequence shown here is derived from an EMBL/GenBank/DDBJ whole genome shotgun (WGS) entry which is preliminary data.</text>
</comment>
<sequence>MIETFEATLANTVEELLCFYTNDSTEMQIIRLENNPNSKLERIVFPSEKLLFVGEEKAQLEIYTGNKGKEILFDTIPCASLRVEN</sequence>
<keyword evidence="2" id="KW-1185">Reference proteome</keyword>
<dbReference type="Proteomes" id="UP001576784">
    <property type="component" value="Unassembled WGS sequence"/>
</dbReference>
<reference evidence="1 2" key="1">
    <citation type="submission" date="2024-09" db="EMBL/GenBank/DDBJ databases">
        <title>Floridaenema gen nov. (Aerosakkonemataceae, Aerosakkonematales ord. nov., Cyanobacteria) from benthic tropical and subtropical fresh waters, with the description of four new species.</title>
        <authorList>
            <person name="Moretto J.A."/>
            <person name="Berthold D.E."/>
            <person name="Lefler F.W."/>
            <person name="Huang I.-S."/>
            <person name="Laughinghouse H. IV."/>
        </authorList>
    </citation>
    <scope>NUCLEOTIDE SEQUENCE [LARGE SCALE GENOMIC DNA]</scope>
    <source>
        <strain evidence="1 2">BLCC-F50</strain>
    </source>
</reference>
<protein>
    <submittedName>
        <fullName evidence="1">DUF1830 domain-containing protein</fullName>
    </submittedName>
</protein>
<gene>
    <name evidence="1" type="ORF">ACE1CI_37845</name>
</gene>
<evidence type="ECO:0000313" key="2">
    <source>
        <dbReference type="Proteomes" id="UP001576784"/>
    </source>
</evidence>
<dbReference type="RefSeq" id="WP_413268307.1">
    <property type="nucleotide sequence ID" value="NZ_JBHFNR010000302.1"/>
</dbReference>
<accession>A0ABV4Y5J3</accession>
<evidence type="ECO:0000313" key="1">
    <source>
        <dbReference type="EMBL" id="MFB2898713.1"/>
    </source>
</evidence>
<dbReference type="Pfam" id="PF08865">
    <property type="entry name" value="DUF1830"/>
    <property type="match status" value="1"/>
</dbReference>